<feature type="chain" id="PRO_5012869667" evidence="5">
    <location>
        <begin position="27"/>
        <end position="200"/>
    </location>
</feature>
<accession>A0A1Y1QDL7</accession>
<keyword evidence="5" id="KW-0732">Signal</keyword>
<dbReference type="PANTHER" id="PTHR24171:SF9">
    <property type="entry name" value="ANKYRIN REPEAT DOMAIN-CONTAINING PROTEIN 39"/>
    <property type="match status" value="1"/>
</dbReference>
<dbReference type="Gene3D" id="1.25.40.20">
    <property type="entry name" value="Ankyrin repeat-containing domain"/>
    <property type="match status" value="1"/>
</dbReference>
<feature type="compositionally biased region" description="Low complexity" evidence="4">
    <location>
        <begin position="35"/>
        <end position="49"/>
    </location>
</feature>
<feature type="region of interest" description="Disordered" evidence="4">
    <location>
        <begin position="30"/>
        <end position="49"/>
    </location>
</feature>
<dbReference type="PROSITE" id="PS50297">
    <property type="entry name" value="ANK_REP_REGION"/>
    <property type="match status" value="2"/>
</dbReference>
<dbReference type="AlphaFoldDB" id="A0A1Y1QDL7"/>
<feature type="signal peptide" evidence="5">
    <location>
        <begin position="1"/>
        <end position="26"/>
    </location>
</feature>
<dbReference type="InterPro" id="IPR036770">
    <property type="entry name" value="Ankyrin_rpt-contain_sf"/>
</dbReference>
<dbReference type="PROSITE" id="PS50088">
    <property type="entry name" value="ANK_REPEAT"/>
    <property type="match status" value="2"/>
</dbReference>
<evidence type="ECO:0000313" key="7">
    <source>
        <dbReference type="Proteomes" id="UP000192491"/>
    </source>
</evidence>
<dbReference type="PANTHER" id="PTHR24171">
    <property type="entry name" value="ANKYRIN REPEAT DOMAIN-CONTAINING PROTEIN 39-RELATED"/>
    <property type="match status" value="1"/>
</dbReference>
<sequence length="200" mass="19865">MMLPPKHSVTVITALLLIGLSGCASTASKDEAKPEAATPTLTAPATASAPEAAIAPTAAAPDTAPTEAAAPVLSQDELNKQVWDAAQAGDAATVTTLLLQGADANTATASGETALHAAVAAGSLPAVVQLVGKGANVNAATASGWTPLHHAARFGRADAANYLLKQGANPKAVTLGSPSKTPVQMAMDKGDIRTARILGY</sequence>
<dbReference type="SUPFAM" id="SSF48403">
    <property type="entry name" value="Ankyrin repeat"/>
    <property type="match status" value="1"/>
</dbReference>
<evidence type="ECO:0000256" key="2">
    <source>
        <dbReference type="ARBA" id="ARBA00023043"/>
    </source>
</evidence>
<feature type="repeat" description="ANK" evidence="3">
    <location>
        <begin position="110"/>
        <end position="142"/>
    </location>
</feature>
<organism evidence="6 7">
    <name type="scientific">Thiothrix lacustris</name>
    <dbReference type="NCBI Taxonomy" id="525917"/>
    <lineage>
        <taxon>Bacteria</taxon>
        <taxon>Pseudomonadati</taxon>
        <taxon>Pseudomonadota</taxon>
        <taxon>Gammaproteobacteria</taxon>
        <taxon>Thiotrichales</taxon>
        <taxon>Thiotrichaceae</taxon>
        <taxon>Thiothrix</taxon>
    </lineage>
</organism>
<evidence type="ECO:0000313" key="6">
    <source>
        <dbReference type="EMBL" id="OQX03337.1"/>
    </source>
</evidence>
<dbReference type="Proteomes" id="UP000192491">
    <property type="component" value="Unassembled WGS sequence"/>
</dbReference>
<protein>
    <submittedName>
        <fullName evidence="6">Uncharacterized protein</fullName>
    </submittedName>
</protein>
<evidence type="ECO:0000256" key="3">
    <source>
        <dbReference type="PROSITE-ProRule" id="PRU00023"/>
    </source>
</evidence>
<dbReference type="EMBL" id="MTEJ01000415">
    <property type="protein sequence ID" value="OQX03337.1"/>
    <property type="molecule type" value="Genomic_DNA"/>
</dbReference>
<gene>
    <name evidence="6" type="ORF">BWK73_39835</name>
</gene>
<name>A0A1Y1QDL7_9GAMM</name>
<reference evidence="6 7" key="1">
    <citation type="submission" date="2017-01" db="EMBL/GenBank/DDBJ databases">
        <title>Novel large sulfur bacteria in the metagenomes of groundwater-fed chemosynthetic microbial mats in the Lake Huron basin.</title>
        <authorList>
            <person name="Sharrar A.M."/>
            <person name="Flood B.E."/>
            <person name="Bailey J.V."/>
            <person name="Jones D.S."/>
            <person name="Biddanda B."/>
            <person name="Ruberg S.A."/>
            <person name="Marcus D.N."/>
            <person name="Dick G.J."/>
        </authorList>
    </citation>
    <scope>NUCLEOTIDE SEQUENCE [LARGE SCALE GENOMIC DNA]</scope>
    <source>
        <strain evidence="6">A8</strain>
    </source>
</reference>
<keyword evidence="2 3" id="KW-0040">ANK repeat</keyword>
<evidence type="ECO:0000256" key="1">
    <source>
        <dbReference type="ARBA" id="ARBA00022737"/>
    </source>
</evidence>
<evidence type="ECO:0000256" key="4">
    <source>
        <dbReference type="SAM" id="MobiDB-lite"/>
    </source>
</evidence>
<dbReference type="Pfam" id="PF12796">
    <property type="entry name" value="Ank_2"/>
    <property type="match status" value="1"/>
</dbReference>
<dbReference type="PROSITE" id="PS51257">
    <property type="entry name" value="PROKAR_LIPOPROTEIN"/>
    <property type="match status" value="1"/>
</dbReference>
<dbReference type="InterPro" id="IPR002110">
    <property type="entry name" value="Ankyrin_rpt"/>
</dbReference>
<evidence type="ECO:0000256" key="5">
    <source>
        <dbReference type="SAM" id="SignalP"/>
    </source>
</evidence>
<dbReference type="SMART" id="SM00248">
    <property type="entry name" value="ANK"/>
    <property type="match status" value="3"/>
</dbReference>
<feature type="repeat" description="ANK" evidence="3">
    <location>
        <begin position="143"/>
        <end position="175"/>
    </location>
</feature>
<comment type="caution">
    <text evidence="6">The sequence shown here is derived from an EMBL/GenBank/DDBJ whole genome shotgun (WGS) entry which is preliminary data.</text>
</comment>
<proteinExistence type="predicted"/>
<keyword evidence="1" id="KW-0677">Repeat</keyword>